<name>A0AAV5BQP6_ELECO</name>
<evidence type="ECO:0000256" key="3">
    <source>
        <dbReference type="PROSITE-ProRule" id="PRU01191"/>
    </source>
</evidence>
<dbReference type="Proteomes" id="UP001054889">
    <property type="component" value="Unassembled WGS sequence"/>
</dbReference>
<dbReference type="InterPro" id="IPR005202">
    <property type="entry name" value="TF_GRAS"/>
</dbReference>
<reference evidence="5" key="2">
    <citation type="submission" date="2021-12" db="EMBL/GenBank/DDBJ databases">
        <title>Resequencing data analysis of finger millet.</title>
        <authorList>
            <person name="Hatakeyama M."/>
            <person name="Aluri S."/>
            <person name="Balachadran M.T."/>
            <person name="Sivarajan S.R."/>
            <person name="Poveda L."/>
            <person name="Shimizu-Inatsugi R."/>
            <person name="Schlapbach R."/>
            <person name="Sreeman S.M."/>
            <person name="Shimizu K.K."/>
        </authorList>
    </citation>
    <scope>NUCLEOTIDE SEQUENCE</scope>
</reference>
<dbReference type="Pfam" id="PF03514">
    <property type="entry name" value="GRAS"/>
    <property type="match status" value="1"/>
</dbReference>
<evidence type="ECO:0000313" key="5">
    <source>
        <dbReference type="EMBL" id="GJM88045.1"/>
    </source>
</evidence>
<keyword evidence="1" id="KW-0805">Transcription regulation</keyword>
<keyword evidence="2" id="KW-0804">Transcription</keyword>
<comment type="similarity">
    <text evidence="3">Belongs to the GRAS family.</text>
</comment>
<feature type="region of interest" description="Disordered" evidence="4">
    <location>
        <begin position="348"/>
        <end position="378"/>
    </location>
</feature>
<dbReference type="PROSITE" id="PS50985">
    <property type="entry name" value="GRAS"/>
    <property type="match status" value="1"/>
</dbReference>
<dbReference type="AlphaFoldDB" id="A0AAV5BQP6"/>
<comment type="caution">
    <text evidence="5">The sequence shown here is derived from an EMBL/GenBank/DDBJ whole genome shotgun (WGS) entry which is preliminary data.</text>
</comment>
<protein>
    <submittedName>
        <fullName evidence="5">Uncharacterized protein</fullName>
    </submittedName>
</protein>
<gene>
    <name evidence="5" type="primary">ga04064</name>
    <name evidence="5" type="ORF">PR202_ga04064</name>
</gene>
<proteinExistence type="inferred from homology"/>
<evidence type="ECO:0000313" key="6">
    <source>
        <dbReference type="Proteomes" id="UP001054889"/>
    </source>
</evidence>
<organism evidence="5 6">
    <name type="scientific">Eleusine coracana subsp. coracana</name>
    <dbReference type="NCBI Taxonomy" id="191504"/>
    <lineage>
        <taxon>Eukaryota</taxon>
        <taxon>Viridiplantae</taxon>
        <taxon>Streptophyta</taxon>
        <taxon>Embryophyta</taxon>
        <taxon>Tracheophyta</taxon>
        <taxon>Spermatophyta</taxon>
        <taxon>Magnoliopsida</taxon>
        <taxon>Liliopsida</taxon>
        <taxon>Poales</taxon>
        <taxon>Poaceae</taxon>
        <taxon>PACMAD clade</taxon>
        <taxon>Chloridoideae</taxon>
        <taxon>Cynodonteae</taxon>
        <taxon>Eleusininae</taxon>
        <taxon>Eleusine</taxon>
    </lineage>
</organism>
<accession>A0AAV5BQP6</accession>
<keyword evidence="6" id="KW-1185">Reference proteome</keyword>
<feature type="short sequence motif" description="VHIID" evidence="3">
    <location>
        <begin position="131"/>
        <end position="135"/>
    </location>
</feature>
<sequence length="638" mass="71924">MFPTNTTNVLTLGCSTQSQQKEESLPAQLLQLQPDLCSLAQLEQIFCLASLGDGPLQRLAKIMVEGLVRRRLGTINRALIHPYCQRSVRTARCSFIKLLPFLKMAYVAINRVILDDMENEKVHYIPDGSFVHIIDLSGPAAHWWQWVKLMRALRQRPEGPPADLRITMVHDDGEFLAAASARLRKEAESLDMAFTFHGFLCRRLETLLDLGADDLHAALAIKCGYARALSCALQMRRLLEVDATATWPPGASSSSFVHAARETTTMKTMNLRRLDPSPTTPLSPFLSPPPSPPPLLTRFLTALDLKVLAVAEHEASHNHNHDAPDFTARFRELLHYYAALFDALEDDASSPGGAERHHHHHHQMQKQQQQEEEERAQVEQVVLGEEIRDALVRGAAAEPLFREWAARMEEGAGFGPVPLSWVAKMEADEVLRKRRVRRYENRGREHGGVPENCLLLCRSGRPLYAVSAWRPRSAAASEASVVGGGQQQRVVVVPLPAQILPSTWTSWAQPQADPVFSDNDPRFCGVVKKVTRALFETMFSSGRLICTTTVLPYEPPLMATKEIQDLKFLWCHQKNQIFIFIGEWGKMVKSYFCIMEPLSSENTLRTFKFSSPMWKEWASVIFRAFRHAPLSDLCAEPW</sequence>
<dbReference type="PANTHER" id="PTHR31636">
    <property type="entry name" value="OSJNBA0084A10.13 PROTEIN-RELATED"/>
    <property type="match status" value="1"/>
</dbReference>
<dbReference type="EMBL" id="BQKI01000002">
    <property type="protein sequence ID" value="GJM88045.1"/>
    <property type="molecule type" value="Genomic_DNA"/>
</dbReference>
<reference evidence="5" key="1">
    <citation type="journal article" date="2018" name="DNA Res.">
        <title>Multiple hybrid de novo genome assembly of finger millet, an orphan allotetraploid crop.</title>
        <authorList>
            <person name="Hatakeyama M."/>
            <person name="Aluri S."/>
            <person name="Balachadran M.T."/>
            <person name="Sivarajan S.R."/>
            <person name="Patrignani A."/>
            <person name="Gruter S."/>
            <person name="Poveda L."/>
            <person name="Shimizu-Inatsugi R."/>
            <person name="Baeten J."/>
            <person name="Francoijs K.J."/>
            <person name="Nataraja K.N."/>
            <person name="Reddy Y.A.N."/>
            <person name="Phadnis S."/>
            <person name="Ravikumar R.L."/>
            <person name="Schlapbach R."/>
            <person name="Sreeman S.M."/>
            <person name="Shimizu K.K."/>
        </authorList>
    </citation>
    <scope>NUCLEOTIDE SEQUENCE</scope>
</reference>
<evidence type="ECO:0000256" key="1">
    <source>
        <dbReference type="ARBA" id="ARBA00023015"/>
    </source>
</evidence>
<evidence type="ECO:0000256" key="4">
    <source>
        <dbReference type="SAM" id="MobiDB-lite"/>
    </source>
</evidence>
<feature type="region of interest" description="SAW" evidence="3">
    <location>
        <begin position="392"/>
        <end position="470"/>
    </location>
</feature>
<comment type="caution">
    <text evidence="3">Lacks conserved residue(s) required for the propagation of feature annotation.</text>
</comment>
<evidence type="ECO:0000256" key="2">
    <source>
        <dbReference type="ARBA" id="ARBA00023163"/>
    </source>
</evidence>